<gene>
    <name evidence="8" type="ORF">V6N11_027079</name>
</gene>
<name>A0ABR2PFY8_9ROSI</name>
<keyword evidence="4" id="KW-0747">Spliceosome</keyword>
<feature type="region of interest" description="Disordered" evidence="7">
    <location>
        <begin position="68"/>
        <end position="95"/>
    </location>
</feature>
<reference evidence="8 9" key="1">
    <citation type="journal article" date="2024" name="G3 (Bethesda)">
        <title>Genome assembly of Hibiscus sabdariffa L. provides insights into metabolisms of medicinal natural products.</title>
        <authorList>
            <person name="Kim T."/>
        </authorList>
    </citation>
    <scope>NUCLEOTIDE SEQUENCE [LARGE SCALE GENOMIC DNA]</scope>
    <source>
        <strain evidence="8">TK-2024</strain>
        <tissue evidence="8">Old leaves</tissue>
    </source>
</reference>
<evidence type="ECO:0000256" key="5">
    <source>
        <dbReference type="ARBA" id="ARBA00023187"/>
    </source>
</evidence>
<evidence type="ECO:0000256" key="2">
    <source>
        <dbReference type="ARBA" id="ARBA00010028"/>
    </source>
</evidence>
<keyword evidence="6" id="KW-0539">Nucleus</keyword>
<proteinExistence type="inferred from homology"/>
<dbReference type="EMBL" id="JBBPBN010000060">
    <property type="protein sequence ID" value="KAK8987324.1"/>
    <property type="molecule type" value="Genomic_DNA"/>
</dbReference>
<organism evidence="8 9">
    <name type="scientific">Hibiscus sabdariffa</name>
    <name type="common">roselle</name>
    <dbReference type="NCBI Taxonomy" id="183260"/>
    <lineage>
        <taxon>Eukaryota</taxon>
        <taxon>Viridiplantae</taxon>
        <taxon>Streptophyta</taxon>
        <taxon>Embryophyta</taxon>
        <taxon>Tracheophyta</taxon>
        <taxon>Spermatophyta</taxon>
        <taxon>Magnoliopsida</taxon>
        <taxon>eudicotyledons</taxon>
        <taxon>Gunneridae</taxon>
        <taxon>Pentapetalae</taxon>
        <taxon>rosids</taxon>
        <taxon>malvids</taxon>
        <taxon>Malvales</taxon>
        <taxon>Malvaceae</taxon>
        <taxon>Malvoideae</taxon>
        <taxon>Hibiscus</taxon>
    </lineage>
</organism>
<keyword evidence="5" id="KW-0508">mRNA splicing</keyword>
<keyword evidence="3" id="KW-0507">mRNA processing</keyword>
<sequence length="158" mass="17964">MEEQRVHSDYINASNPFHECVEYCFRKIAEANARKDKSETGFGYCPLNSQQTLQPEGSQHVSFRAYQEQNVQHGAPKPEENSDDDGDHPVDEYIENEARKANQTAMVVEKKRMVAFPESRGISKQKCLDGRKKKIGKLLDANGLDLQKAYMLDTQGKL</sequence>
<comment type="subcellular location">
    <subcellularLocation>
        <location evidence="1">Nucleus</location>
    </subcellularLocation>
</comment>
<keyword evidence="9" id="KW-1185">Reference proteome</keyword>
<evidence type="ECO:0000256" key="6">
    <source>
        <dbReference type="ARBA" id="ARBA00023242"/>
    </source>
</evidence>
<dbReference type="Proteomes" id="UP001396334">
    <property type="component" value="Unassembled WGS sequence"/>
</dbReference>
<protein>
    <submittedName>
        <fullName evidence="8">Uncharacterized protein</fullName>
    </submittedName>
</protein>
<dbReference type="PANTHER" id="PTHR13264">
    <property type="entry name" value="GCIP-INTERACTING PROTEIN P29"/>
    <property type="match status" value="1"/>
</dbReference>
<dbReference type="InterPro" id="IPR013260">
    <property type="entry name" value="mRNA_splic_SYF2"/>
</dbReference>
<dbReference type="PANTHER" id="PTHR13264:SF5">
    <property type="entry name" value="PRE-MRNA-SPLICING FACTOR SYF2"/>
    <property type="match status" value="1"/>
</dbReference>
<evidence type="ECO:0000256" key="7">
    <source>
        <dbReference type="SAM" id="MobiDB-lite"/>
    </source>
</evidence>
<comment type="similarity">
    <text evidence="2">Belongs to the SYF2 family.</text>
</comment>
<comment type="caution">
    <text evidence="8">The sequence shown here is derived from an EMBL/GenBank/DDBJ whole genome shotgun (WGS) entry which is preliminary data.</text>
</comment>
<evidence type="ECO:0000256" key="4">
    <source>
        <dbReference type="ARBA" id="ARBA00022728"/>
    </source>
</evidence>
<evidence type="ECO:0000313" key="9">
    <source>
        <dbReference type="Proteomes" id="UP001396334"/>
    </source>
</evidence>
<evidence type="ECO:0000313" key="8">
    <source>
        <dbReference type="EMBL" id="KAK8987324.1"/>
    </source>
</evidence>
<evidence type="ECO:0000256" key="3">
    <source>
        <dbReference type="ARBA" id="ARBA00022664"/>
    </source>
</evidence>
<evidence type="ECO:0000256" key="1">
    <source>
        <dbReference type="ARBA" id="ARBA00004123"/>
    </source>
</evidence>
<accession>A0ABR2PFY8</accession>